<dbReference type="RefSeq" id="WP_191143174.1">
    <property type="nucleotide sequence ID" value="NZ_JACXAF010000001.1"/>
</dbReference>
<evidence type="ECO:0000256" key="4">
    <source>
        <dbReference type="ARBA" id="ARBA00023136"/>
    </source>
</evidence>
<accession>A0A8J6QGS6</accession>
<evidence type="ECO:0000256" key="2">
    <source>
        <dbReference type="ARBA" id="ARBA00022692"/>
    </source>
</evidence>
<evidence type="ECO:0000256" key="1">
    <source>
        <dbReference type="ARBA" id="ARBA00004141"/>
    </source>
</evidence>
<evidence type="ECO:0000256" key="5">
    <source>
        <dbReference type="SAM" id="Phobius"/>
    </source>
</evidence>
<feature type="transmembrane region" description="Helical" evidence="5">
    <location>
        <begin position="88"/>
        <end position="112"/>
    </location>
</feature>
<reference evidence="6" key="1">
    <citation type="submission" date="2020-09" db="EMBL/GenBank/DDBJ databases">
        <title>A novel bacterium of genus Neiella, isolated from South China Sea.</title>
        <authorList>
            <person name="Huang H."/>
            <person name="Mo K."/>
            <person name="Hu Y."/>
        </authorList>
    </citation>
    <scope>NUCLEOTIDE SEQUENCE</scope>
    <source>
        <strain evidence="6">HB171785</strain>
    </source>
</reference>
<dbReference type="EMBL" id="JACXAF010000001">
    <property type="protein sequence ID" value="MBD1388058.1"/>
    <property type="molecule type" value="Genomic_DNA"/>
</dbReference>
<protein>
    <submittedName>
        <fullName evidence="6">LrgB family protein</fullName>
    </submittedName>
</protein>
<keyword evidence="3 5" id="KW-1133">Transmembrane helix</keyword>
<dbReference type="Proteomes" id="UP000638014">
    <property type="component" value="Unassembled WGS sequence"/>
</dbReference>
<dbReference type="PANTHER" id="PTHR30249">
    <property type="entry name" value="PUTATIVE SEROTONIN TRANSPORTER"/>
    <property type="match status" value="1"/>
</dbReference>
<dbReference type="Pfam" id="PF04172">
    <property type="entry name" value="LrgB"/>
    <property type="match status" value="1"/>
</dbReference>
<dbReference type="InterPro" id="IPR007300">
    <property type="entry name" value="CidB/LrgB"/>
</dbReference>
<gene>
    <name evidence="6" type="ORF">IC617_01325</name>
</gene>
<comment type="caution">
    <text evidence="6">The sequence shown here is derived from an EMBL/GenBank/DDBJ whole genome shotgun (WGS) entry which is preliminary data.</text>
</comment>
<evidence type="ECO:0000256" key="3">
    <source>
        <dbReference type="ARBA" id="ARBA00022989"/>
    </source>
</evidence>
<comment type="subcellular location">
    <subcellularLocation>
        <location evidence="1">Membrane</location>
        <topology evidence="1">Multi-pass membrane protein</topology>
    </subcellularLocation>
</comment>
<dbReference type="PANTHER" id="PTHR30249:SF0">
    <property type="entry name" value="PLASTIDAL GLYCOLATE_GLYCERATE TRANSLOCATOR 1, CHLOROPLASTIC"/>
    <property type="match status" value="1"/>
</dbReference>
<keyword evidence="4 5" id="KW-0472">Membrane</keyword>
<evidence type="ECO:0000313" key="6">
    <source>
        <dbReference type="EMBL" id="MBD1388058.1"/>
    </source>
</evidence>
<dbReference type="AlphaFoldDB" id="A0A8J6QGS6"/>
<evidence type="ECO:0000313" key="7">
    <source>
        <dbReference type="Proteomes" id="UP000638014"/>
    </source>
</evidence>
<feature type="transmembrane region" description="Helical" evidence="5">
    <location>
        <begin position="199"/>
        <end position="220"/>
    </location>
</feature>
<feature type="transmembrane region" description="Helical" evidence="5">
    <location>
        <begin position="57"/>
        <end position="76"/>
    </location>
</feature>
<organism evidence="6 7">
    <name type="scientific">Neiella litorisoli</name>
    <dbReference type="NCBI Taxonomy" id="2771431"/>
    <lineage>
        <taxon>Bacteria</taxon>
        <taxon>Pseudomonadati</taxon>
        <taxon>Pseudomonadota</taxon>
        <taxon>Gammaproteobacteria</taxon>
        <taxon>Alteromonadales</taxon>
        <taxon>Echinimonadaceae</taxon>
        <taxon>Neiella</taxon>
    </lineage>
</organism>
<dbReference type="GO" id="GO:0016020">
    <property type="term" value="C:membrane"/>
    <property type="evidence" value="ECO:0007669"/>
    <property type="project" value="UniProtKB-SubCell"/>
</dbReference>
<keyword evidence="7" id="KW-1185">Reference proteome</keyword>
<name>A0A8J6QGS6_9GAMM</name>
<proteinExistence type="predicted"/>
<sequence>MNWVYLPLTIAVYWLALQLYRQIKTPLLNPVLVSIGTLVVLLLLADIEYAAYDQYSHILTDLLQPAVVALGVPLYLQIHTIKRELPKILVAVLIAVIIAVASTTAIAVALGASADIAASLAPKSVTTPIAVLISEQIAGHPSITAIAVIVTGLVGSVIGIPWLKALQINHPKAQGIAMGSACHALGTARIVELGEEQGAYSALSLVFSAVFSAMLCPLLVPQIVALMV</sequence>
<keyword evidence="2 5" id="KW-0812">Transmembrane</keyword>
<feature type="transmembrane region" description="Helical" evidence="5">
    <location>
        <begin position="27"/>
        <end position="45"/>
    </location>
</feature>
<feature type="transmembrane region" description="Helical" evidence="5">
    <location>
        <begin position="143"/>
        <end position="163"/>
    </location>
</feature>